<dbReference type="GO" id="GO:0016149">
    <property type="term" value="F:translation release factor activity, codon specific"/>
    <property type="evidence" value="ECO:0007669"/>
    <property type="project" value="UniProtKB-UniRule"/>
</dbReference>
<keyword evidence="2 4" id="KW-0488">Methylation</keyword>
<comment type="caution">
    <text evidence="7">The sequence shown here is derived from an EMBL/GenBank/DDBJ whole genome shotgun (WGS) entry which is preliminary data.</text>
</comment>
<dbReference type="InterPro" id="IPR045853">
    <property type="entry name" value="Pep_chain_release_fac_I_sf"/>
</dbReference>
<dbReference type="InterPro" id="IPR004374">
    <property type="entry name" value="PrfB"/>
</dbReference>
<comment type="similarity">
    <text evidence="1 4">Belongs to the prokaryotic/mitochondrial release factor family.</text>
</comment>
<evidence type="ECO:0000313" key="8">
    <source>
        <dbReference type="Proteomes" id="UP000176576"/>
    </source>
</evidence>
<dbReference type="Proteomes" id="UP000176576">
    <property type="component" value="Unassembled WGS sequence"/>
</dbReference>
<gene>
    <name evidence="4" type="primary">prfB</name>
    <name evidence="7" type="ORF">A3J54_03335</name>
</gene>
<evidence type="ECO:0000313" key="7">
    <source>
        <dbReference type="EMBL" id="OGZ45048.1"/>
    </source>
</evidence>
<evidence type="ECO:0000256" key="4">
    <source>
        <dbReference type="HAMAP-Rule" id="MF_00094"/>
    </source>
</evidence>
<dbReference type="PROSITE" id="PS00745">
    <property type="entry name" value="RF_PROK_I"/>
    <property type="match status" value="1"/>
</dbReference>
<dbReference type="HAMAP" id="MF_00094">
    <property type="entry name" value="Rel_fac_2"/>
    <property type="match status" value="1"/>
</dbReference>
<name>A0A1G2G5D6_9BACT</name>
<dbReference type="SUPFAM" id="SSF75620">
    <property type="entry name" value="Release factor"/>
    <property type="match status" value="1"/>
</dbReference>
<evidence type="ECO:0000256" key="3">
    <source>
        <dbReference type="ARBA" id="ARBA00022917"/>
    </source>
</evidence>
<accession>A0A1G2G5D6</accession>
<dbReference type="GO" id="GO:0005737">
    <property type="term" value="C:cytoplasm"/>
    <property type="evidence" value="ECO:0007669"/>
    <property type="project" value="UniProtKB-SubCell"/>
</dbReference>
<sequence>MLRLEHETQKAGFWNDPQHAADVTSELASLKETVTFWDDLLGEIHELAELVAVVGNDSALREELEKKITDMETRYRASETMLLFSGPYDKGNATVSIQGGAGGEDAEDWARILLRMYHRYCEGRGWQLTELHKHENETGGIKNVTFEVTGKRAYGYLKGEQGVHRLVRISPFSAKKLRHTSFAFVEVLPDMGDAPEIEIPPEDVEVEFTRSGGKGGQNVNKRETAVRVTHVPTGIAIRVETQRSQGQNRERAMNMLKAKLFRLRELSHKKEIAELKGAKIAIEWGSQIRSYVFHPYQMVKDHRTGVETSQVDKVLDGELEEFIDAELKLQK</sequence>
<keyword evidence="3 4" id="KW-0648">Protein biosynthesis</keyword>
<comment type="PTM">
    <text evidence="4">Methylated by PrmC. Methylation increases the termination efficiency of RF2.</text>
</comment>
<dbReference type="AlphaFoldDB" id="A0A1G2G5D6"/>
<dbReference type="PANTHER" id="PTHR43116">
    <property type="entry name" value="PEPTIDE CHAIN RELEASE FACTOR 2"/>
    <property type="match status" value="1"/>
</dbReference>
<dbReference type="STRING" id="1802117.A3J54_03335"/>
<comment type="function">
    <text evidence="4">Peptide chain release factor 2 directs the termination of translation in response to the peptide chain termination codons UGA and UAA.</text>
</comment>
<feature type="domain" description="Prokaryotic-type class I peptide chain release factors" evidence="6">
    <location>
        <begin position="210"/>
        <end position="226"/>
    </location>
</feature>
<evidence type="ECO:0000256" key="2">
    <source>
        <dbReference type="ARBA" id="ARBA00022481"/>
    </source>
</evidence>
<dbReference type="EMBL" id="MHNN01000025">
    <property type="protein sequence ID" value="OGZ45048.1"/>
    <property type="molecule type" value="Genomic_DNA"/>
</dbReference>
<dbReference type="InterPro" id="IPR000352">
    <property type="entry name" value="Pep_chain_release_fac_I"/>
</dbReference>
<evidence type="ECO:0000259" key="6">
    <source>
        <dbReference type="PROSITE" id="PS00745"/>
    </source>
</evidence>
<feature type="modified residue" description="N5-methylglutamine" evidence="4">
    <location>
        <position position="217"/>
    </location>
</feature>
<dbReference type="PANTHER" id="PTHR43116:SF3">
    <property type="entry name" value="CLASS I PEPTIDE CHAIN RELEASE FACTOR"/>
    <property type="match status" value="1"/>
</dbReference>
<comment type="subcellular location">
    <subcellularLocation>
        <location evidence="4">Cytoplasm</location>
    </subcellularLocation>
</comment>
<dbReference type="Gene3D" id="3.30.160.20">
    <property type="match status" value="1"/>
</dbReference>
<dbReference type="Gene3D" id="1.20.58.410">
    <property type="entry name" value="Release factor"/>
    <property type="match status" value="1"/>
</dbReference>
<reference evidence="7 8" key="1">
    <citation type="journal article" date="2016" name="Nat. Commun.">
        <title>Thousands of microbial genomes shed light on interconnected biogeochemical processes in an aquifer system.</title>
        <authorList>
            <person name="Anantharaman K."/>
            <person name="Brown C.T."/>
            <person name="Hug L.A."/>
            <person name="Sharon I."/>
            <person name="Castelle C.J."/>
            <person name="Probst A.J."/>
            <person name="Thomas B.C."/>
            <person name="Singh A."/>
            <person name="Wilkins M.J."/>
            <person name="Karaoz U."/>
            <person name="Brodie E.L."/>
            <person name="Williams K.H."/>
            <person name="Hubbard S.S."/>
            <person name="Banfield J.F."/>
        </authorList>
    </citation>
    <scope>NUCLEOTIDE SEQUENCE [LARGE SCALE GENOMIC DNA]</scope>
</reference>
<proteinExistence type="inferred from homology"/>
<dbReference type="InterPro" id="IPR005139">
    <property type="entry name" value="PCRF"/>
</dbReference>
<dbReference type="Pfam" id="PF03462">
    <property type="entry name" value="PCRF"/>
    <property type="match status" value="1"/>
</dbReference>
<dbReference type="SMART" id="SM00937">
    <property type="entry name" value="PCRF"/>
    <property type="match status" value="1"/>
</dbReference>
<dbReference type="Gene3D" id="3.30.70.1660">
    <property type="match status" value="1"/>
</dbReference>
<keyword evidence="4" id="KW-0963">Cytoplasm</keyword>
<dbReference type="Pfam" id="PF00472">
    <property type="entry name" value="RF-1"/>
    <property type="match status" value="1"/>
</dbReference>
<evidence type="ECO:0000256" key="1">
    <source>
        <dbReference type="ARBA" id="ARBA00010835"/>
    </source>
</evidence>
<dbReference type="NCBIfam" id="TIGR00020">
    <property type="entry name" value="prfB"/>
    <property type="match status" value="1"/>
</dbReference>
<evidence type="ECO:0000256" key="5">
    <source>
        <dbReference type="NCBIfam" id="TIGR00020"/>
    </source>
</evidence>
<organism evidence="7 8">
    <name type="scientific">Candidatus Ryanbacteria bacterium RIFCSPHIGHO2_02_FULL_45_13b</name>
    <dbReference type="NCBI Taxonomy" id="1802117"/>
    <lineage>
        <taxon>Bacteria</taxon>
        <taxon>Candidatus Ryaniibacteriota</taxon>
    </lineage>
</organism>
<protein>
    <recommendedName>
        <fullName evidence="4 5">Peptide chain release factor 2</fullName>
        <shortName evidence="4">RF-2</shortName>
    </recommendedName>
</protein>